<protein>
    <submittedName>
        <fullName evidence="3">Endo-1,4-beta-xylanase A</fullName>
        <ecNumber evidence="3">3.2.1.8</ecNumber>
    </submittedName>
</protein>
<feature type="domain" description="Ricin B lectin" evidence="2">
    <location>
        <begin position="270"/>
        <end position="407"/>
    </location>
</feature>
<dbReference type="Pfam" id="PF14200">
    <property type="entry name" value="RicinB_lectin_2"/>
    <property type="match status" value="1"/>
</dbReference>
<keyword evidence="3" id="KW-0624">Polysaccharide degradation</keyword>
<comment type="similarity">
    <text evidence="1">Belongs to the glycosyl hydrolase 12 (cellulase H) family.</text>
</comment>
<dbReference type="EMBL" id="MLJW01000043">
    <property type="protein sequence ID" value="OIR06469.1"/>
    <property type="molecule type" value="Genomic_DNA"/>
</dbReference>
<dbReference type="GO" id="GO:0031176">
    <property type="term" value="F:endo-1,4-beta-xylanase activity"/>
    <property type="evidence" value="ECO:0007669"/>
    <property type="project" value="UniProtKB-EC"/>
</dbReference>
<proteinExistence type="inferred from homology"/>
<dbReference type="InterPro" id="IPR000772">
    <property type="entry name" value="Ricin_B_lectin"/>
</dbReference>
<dbReference type="Gene3D" id="2.80.10.50">
    <property type="match status" value="3"/>
</dbReference>
<comment type="caution">
    <text evidence="3">The sequence shown here is derived from an EMBL/GenBank/DDBJ whole genome shotgun (WGS) entry which is preliminary data.</text>
</comment>
<gene>
    <name evidence="3" type="primary">xlnA_1</name>
    <name evidence="3" type="ORF">GALL_113860</name>
</gene>
<dbReference type="GO" id="GO:0045493">
    <property type="term" value="P:xylan catabolic process"/>
    <property type="evidence" value="ECO:0007669"/>
    <property type="project" value="UniProtKB-KW"/>
</dbReference>
<dbReference type="InterPro" id="IPR002594">
    <property type="entry name" value="GH12"/>
</dbReference>
<name>A0A1J5SQZ2_9ZZZZ</name>
<dbReference type="PROSITE" id="PS50231">
    <property type="entry name" value="RICIN_B_LECTIN"/>
    <property type="match status" value="1"/>
</dbReference>
<reference evidence="3" key="1">
    <citation type="submission" date="2016-10" db="EMBL/GenBank/DDBJ databases">
        <title>Sequence of Gallionella enrichment culture.</title>
        <authorList>
            <person name="Poehlein A."/>
            <person name="Muehling M."/>
            <person name="Daniel R."/>
        </authorList>
    </citation>
    <scope>NUCLEOTIDE SEQUENCE</scope>
</reference>
<dbReference type="SMART" id="SM00458">
    <property type="entry name" value="RICIN"/>
    <property type="match status" value="1"/>
</dbReference>
<dbReference type="InterPro" id="IPR013319">
    <property type="entry name" value="GH11/12"/>
</dbReference>
<dbReference type="CDD" id="cd00161">
    <property type="entry name" value="beta-trefoil_Ricin-like"/>
    <property type="match status" value="1"/>
</dbReference>
<dbReference type="GO" id="GO:0008810">
    <property type="term" value="F:cellulase activity"/>
    <property type="evidence" value="ECO:0007669"/>
    <property type="project" value="InterPro"/>
</dbReference>
<accession>A0A1J5SQZ2</accession>
<dbReference type="PANTHER" id="PTHR34002">
    <property type="entry name" value="BLR1656 PROTEIN"/>
    <property type="match status" value="1"/>
</dbReference>
<dbReference type="InterPro" id="IPR035992">
    <property type="entry name" value="Ricin_B-like_lectins"/>
</dbReference>
<evidence type="ECO:0000259" key="2">
    <source>
        <dbReference type="SMART" id="SM00458"/>
    </source>
</evidence>
<keyword evidence="3" id="KW-0858">Xylan degradation</keyword>
<dbReference type="SUPFAM" id="SSF49899">
    <property type="entry name" value="Concanavalin A-like lectins/glucanases"/>
    <property type="match status" value="1"/>
</dbReference>
<dbReference type="AlphaFoldDB" id="A0A1J5SQZ2"/>
<sequence length="409" mass="43587">MSRFAISNRVVRAMAISAFAGAAAALVPSAKAGPSQVYGSQFAWVNNFINSTINSSFGTGSTPNMTFWYNFPSGNLYGYPACIRGWHYGWNPANDNLFPMQLSAATSIPCSFSYSSGGSNMSGDFAYDMFLRWDNAKSTPQLEVMVWAGNNSWPIGTQTGTNVLSAGGYTFDLWEGMNTAAGYYVYTFIPHGTAGVGSLPTSGSLNVDMKTFYNWLQANRSGSGRFSNSMYLDVIEAGLEITGGNGWDWIGANFNATTGSSGGGGGAVANGTYRIVCRNGGQALDVYQKNTANGTNVDQWPYNGGTNQQWQVTNLGNGAYKIIGVQSGRSLDAYGYGGSGANADIWDYSGGTNQQWILTPTSGGYYRISPSYNQGLALDVVGASTSNGANVDLYNWNGGNNQQWSFQAP</sequence>
<dbReference type="PANTHER" id="PTHR34002:SF9">
    <property type="entry name" value="XYLOGLUCAN-SPECIFIC ENDO-BETA-1,4-GLUCANASE A"/>
    <property type="match status" value="1"/>
</dbReference>
<dbReference type="SUPFAM" id="SSF50370">
    <property type="entry name" value="Ricin B-like lectins"/>
    <property type="match status" value="1"/>
</dbReference>
<keyword evidence="3" id="KW-0378">Hydrolase</keyword>
<dbReference type="Pfam" id="PF01670">
    <property type="entry name" value="Glyco_hydro_12"/>
    <property type="match status" value="1"/>
</dbReference>
<keyword evidence="3" id="KW-0326">Glycosidase</keyword>
<dbReference type="EC" id="3.2.1.8" evidence="3"/>
<dbReference type="InterPro" id="IPR013320">
    <property type="entry name" value="ConA-like_dom_sf"/>
</dbReference>
<dbReference type="Gene3D" id="2.60.120.180">
    <property type="match status" value="1"/>
</dbReference>
<keyword evidence="3" id="KW-0119">Carbohydrate metabolism</keyword>
<organism evidence="3">
    <name type="scientific">mine drainage metagenome</name>
    <dbReference type="NCBI Taxonomy" id="410659"/>
    <lineage>
        <taxon>unclassified sequences</taxon>
        <taxon>metagenomes</taxon>
        <taxon>ecological metagenomes</taxon>
    </lineage>
</organism>
<evidence type="ECO:0000313" key="3">
    <source>
        <dbReference type="EMBL" id="OIR06469.1"/>
    </source>
</evidence>
<evidence type="ECO:0000256" key="1">
    <source>
        <dbReference type="ARBA" id="ARBA00005519"/>
    </source>
</evidence>